<dbReference type="SUPFAM" id="SSF57667">
    <property type="entry name" value="beta-beta-alpha zinc fingers"/>
    <property type="match status" value="4"/>
</dbReference>
<feature type="domain" description="C2H2-type" evidence="15">
    <location>
        <begin position="223"/>
        <end position="251"/>
    </location>
</feature>
<evidence type="ECO:0000313" key="17">
    <source>
        <dbReference type="EnsemblMetazoa" id="AALFPA23_020989.P30963"/>
    </source>
</evidence>
<evidence type="ECO:0000256" key="3">
    <source>
        <dbReference type="ARBA" id="ARBA00022737"/>
    </source>
</evidence>
<protein>
    <recommendedName>
        <fullName evidence="19">Transcription factor grauzone</fullName>
    </recommendedName>
</protein>
<evidence type="ECO:0000256" key="12">
    <source>
        <dbReference type="PROSITE-ProRule" id="PRU00042"/>
    </source>
</evidence>
<keyword evidence="6" id="KW-0862">Zinc</keyword>
<evidence type="ECO:0000256" key="7">
    <source>
        <dbReference type="ARBA" id="ARBA00023015"/>
    </source>
</evidence>
<keyword evidence="4 13" id="KW-0227">DNA damage</keyword>
<dbReference type="InterPro" id="IPR036236">
    <property type="entry name" value="Znf_C2H2_sf"/>
</dbReference>
<evidence type="ECO:0000256" key="5">
    <source>
        <dbReference type="ARBA" id="ARBA00022771"/>
    </source>
</evidence>
<keyword evidence="8" id="KW-0238">DNA-binding</keyword>
<feature type="domain" description="C2H2-type" evidence="15">
    <location>
        <begin position="254"/>
        <end position="276"/>
    </location>
</feature>
<keyword evidence="18" id="KW-1185">Reference proteome</keyword>
<comment type="subcellular location">
    <subcellularLocation>
        <location evidence="1">Nucleus</location>
    </subcellularLocation>
</comment>
<evidence type="ECO:0000256" key="8">
    <source>
        <dbReference type="ARBA" id="ARBA00023125"/>
    </source>
</evidence>
<dbReference type="InterPro" id="IPR013087">
    <property type="entry name" value="Znf_C2H2_type"/>
</dbReference>
<feature type="domain" description="UBZ4-type" evidence="16">
    <location>
        <begin position="343"/>
        <end position="371"/>
    </location>
</feature>
<dbReference type="Pfam" id="PF00096">
    <property type="entry name" value="zf-C2H2"/>
    <property type="match status" value="3"/>
</dbReference>
<evidence type="ECO:0000256" key="10">
    <source>
        <dbReference type="ARBA" id="ARBA00023204"/>
    </source>
</evidence>
<accession>A0ABM1ZRF8</accession>
<dbReference type="PROSITE" id="PS50157">
    <property type="entry name" value="ZINC_FINGER_C2H2_2"/>
    <property type="match status" value="6"/>
</dbReference>
<feature type="domain" description="C2H2-type" evidence="15">
    <location>
        <begin position="313"/>
        <end position="335"/>
    </location>
</feature>
<keyword evidence="2" id="KW-0479">Metal-binding</keyword>
<dbReference type="EnsemblMetazoa" id="AALFPA23_020989.R30963">
    <property type="protein sequence ID" value="AALFPA23_020989.P30963"/>
    <property type="gene ID" value="AALFPA23_020989"/>
</dbReference>
<dbReference type="GeneID" id="109410305"/>
<dbReference type="Proteomes" id="UP000069940">
    <property type="component" value="Unassembled WGS sequence"/>
</dbReference>
<keyword evidence="5 12" id="KW-0863">Zinc-finger</keyword>
<evidence type="ECO:0000259" key="15">
    <source>
        <dbReference type="PROSITE" id="PS50157"/>
    </source>
</evidence>
<feature type="domain" description="C2H2-type" evidence="15">
    <location>
        <begin position="402"/>
        <end position="430"/>
    </location>
</feature>
<evidence type="ECO:0008006" key="19">
    <source>
        <dbReference type="Google" id="ProtNLM"/>
    </source>
</evidence>
<dbReference type="PANTHER" id="PTHR16515:SF49">
    <property type="entry name" value="GASTRULA ZINC FINGER PROTEIN XLCGF49.1-LIKE-RELATED"/>
    <property type="match status" value="1"/>
</dbReference>
<reference evidence="18" key="1">
    <citation type="journal article" date="2015" name="Proc. Natl. Acad. Sci. U.S.A.">
        <title>Genome sequence of the Asian Tiger mosquito, Aedes albopictus, reveals insights into its biology, genetics, and evolution.</title>
        <authorList>
            <person name="Chen X.G."/>
            <person name="Jiang X."/>
            <person name="Gu J."/>
            <person name="Xu M."/>
            <person name="Wu Y."/>
            <person name="Deng Y."/>
            <person name="Zhang C."/>
            <person name="Bonizzoni M."/>
            <person name="Dermauw W."/>
            <person name="Vontas J."/>
            <person name="Armbruster P."/>
            <person name="Huang X."/>
            <person name="Yang Y."/>
            <person name="Zhang H."/>
            <person name="He W."/>
            <person name="Peng H."/>
            <person name="Liu Y."/>
            <person name="Wu K."/>
            <person name="Chen J."/>
            <person name="Lirakis M."/>
            <person name="Topalis P."/>
            <person name="Van Leeuwen T."/>
            <person name="Hall A.B."/>
            <person name="Jiang X."/>
            <person name="Thorpe C."/>
            <person name="Mueller R.L."/>
            <person name="Sun C."/>
            <person name="Waterhouse R.M."/>
            <person name="Yan G."/>
            <person name="Tu Z.J."/>
            <person name="Fang X."/>
            <person name="James A.A."/>
        </authorList>
    </citation>
    <scope>NUCLEOTIDE SEQUENCE [LARGE SCALE GENOMIC DNA]</scope>
    <source>
        <strain evidence="18">Foshan</strain>
    </source>
</reference>
<dbReference type="Pfam" id="PF07776">
    <property type="entry name" value="zf-AD"/>
    <property type="match status" value="1"/>
</dbReference>
<evidence type="ECO:0000256" key="2">
    <source>
        <dbReference type="ARBA" id="ARBA00022723"/>
    </source>
</evidence>
<keyword evidence="7" id="KW-0805">Transcription regulation</keyword>
<name>A0ABM1ZRF8_AEDAL</name>
<dbReference type="InterPro" id="IPR012934">
    <property type="entry name" value="Znf_AD"/>
</dbReference>
<dbReference type="Gene3D" id="3.30.160.60">
    <property type="entry name" value="Classic Zinc Finger"/>
    <property type="match status" value="5"/>
</dbReference>
<feature type="domain" description="C2H2-type" evidence="15">
    <location>
        <begin position="431"/>
        <end position="459"/>
    </location>
</feature>
<evidence type="ECO:0000256" key="11">
    <source>
        <dbReference type="ARBA" id="ARBA00023242"/>
    </source>
</evidence>
<evidence type="ECO:0000256" key="14">
    <source>
        <dbReference type="SAM" id="MobiDB-lite"/>
    </source>
</evidence>
<organism evidence="17 18">
    <name type="scientific">Aedes albopictus</name>
    <name type="common">Asian tiger mosquito</name>
    <name type="synonym">Stegomyia albopicta</name>
    <dbReference type="NCBI Taxonomy" id="7160"/>
    <lineage>
        <taxon>Eukaryota</taxon>
        <taxon>Metazoa</taxon>
        <taxon>Ecdysozoa</taxon>
        <taxon>Arthropoda</taxon>
        <taxon>Hexapoda</taxon>
        <taxon>Insecta</taxon>
        <taxon>Pterygota</taxon>
        <taxon>Neoptera</taxon>
        <taxon>Endopterygota</taxon>
        <taxon>Diptera</taxon>
        <taxon>Nematocera</taxon>
        <taxon>Culicoidea</taxon>
        <taxon>Culicidae</taxon>
        <taxon>Culicinae</taxon>
        <taxon>Aedini</taxon>
        <taxon>Aedes</taxon>
        <taxon>Stegomyia</taxon>
    </lineage>
</organism>
<feature type="compositionally biased region" description="Basic residues" evidence="14">
    <location>
        <begin position="122"/>
        <end position="131"/>
    </location>
</feature>
<dbReference type="SUPFAM" id="SSF57716">
    <property type="entry name" value="Glucocorticoid receptor-like (DNA-binding domain)"/>
    <property type="match status" value="1"/>
</dbReference>
<keyword evidence="10 13" id="KW-0234">DNA repair</keyword>
<dbReference type="SMART" id="SM00868">
    <property type="entry name" value="zf-AD"/>
    <property type="match status" value="1"/>
</dbReference>
<dbReference type="InterPro" id="IPR006642">
    <property type="entry name" value="Rad18_UBZ4"/>
</dbReference>
<dbReference type="PROSITE" id="PS00028">
    <property type="entry name" value="ZINC_FINGER_C2H2_1"/>
    <property type="match status" value="8"/>
</dbReference>
<dbReference type="Pfam" id="PF12874">
    <property type="entry name" value="zf-met"/>
    <property type="match status" value="1"/>
</dbReference>
<dbReference type="RefSeq" id="XP_019539399.2">
    <property type="nucleotide sequence ID" value="XM_019683854.3"/>
</dbReference>
<keyword evidence="11" id="KW-0539">Nucleus</keyword>
<evidence type="ECO:0000256" key="4">
    <source>
        <dbReference type="ARBA" id="ARBA00022763"/>
    </source>
</evidence>
<proteinExistence type="predicted"/>
<evidence type="ECO:0000256" key="13">
    <source>
        <dbReference type="PROSITE-ProRule" id="PRU01256"/>
    </source>
</evidence>
<keyword evidence="9" id="KW-0804">Transcription</keyword>
<dbReference type="Gene3D" id="3.40.1800.20">
    <property type="match status" value="1"/>
</dbReference>
<feature type="domain" description="C2H2-type" evidence="15">
    <location>
        <begin position="284"/>
        <end position="307"/>
    </location>
</feature>
<sequence>MDSVNCFTCGQKPTKFYSIANVADAESKLNISLVMCQHFWFQEADLRDAIICESCWESVDQFHHFYQDVKRLHEQRLESILIKEETNGIEEPEENCQDAEDTSFEMIECKPEIEANASGSPKLRKGRKAAKRGPPVENSEEVKSVGKRVIVPPEQRKVEDDFIKQHKTYICEECFERFDDFLTIRKHKIDIHDKPFITCCNKQFRTRAFLYQHVQVVLNPELFKCDVCDRKFKSQITYDRHKENHHPDEHQSVFRCQRCPKSFAQQKILDIHMAEHETLDNEDAKCETCDKCFRSQAGLKAHIDTVHQRRINYVCEYCSKGFNRKTDFTDHRKRHELTADQMKKQCPVCNKLVKNTKYWKRHMDRHRTEGSHKCDHCGHVSNNLLSLKEHMEKRHGSKGKRYSCDQCGKEFARLVPLKEHISTAHTGEPLYQCPYCERKFFSNVTMYVHKKKDHLPEWLEDRKAKYAGAQPSGC</sequence>
<reference evidence="17" key="2">
    <citation type="submission" date="2025-05" db="UniProtKB">
        <authorList>
            <consortium name="EnsemblMetazoa"/>
        </authorList>
    </citation>
    <scope>IDENTIFICATION</scope>
    <source>
        <strain evidence="17">Foshan</strain>
    </source>
</reference>
<evidence type="ECO:0000256" key="1">
    <source>
        <dbReference type="ARBA" id="ARBA00004123"/>
    </source>
</evidence>
<evidence type="ECO:0000313" key="18">
    <source>
        <dbReference type="Proteomes" id="UP000069940"/>
    </source>
</evidence>
<evidence type="ECO:0000259" key="16">
    <source>
        <dbReference type="PROSITE" id="PS51908"/>
    </source>
</evidence>
<dbReference type="SMART" id="SM00355">
    <property type="entry name" value="ZnF_C2H2"/>
    <property type="match status" value="9"/>
</dbReference>
<dbReference type="PROSITE" id="PS51908">
    <property type="entry name" value="ZF_UBZ4"/>
    <property type="match status" value="1"/>
</dbReference>
<evidence type="ECO:0000256" key="6">
    <source>
        <dbReference type="ARBA" id="ARBA00022833"/>
    </source>
</evidence>
<keyword evidence="3" id="KW-0677">Repeat</keyword>
<dbReference type="InterPro" id="IPR050331">
    <property type="entry name" value="Zinc_finger"/>
</dbReference>
<feature type="region of interest" description="Disordered" evidence="14">
    <location>
        <begin position="117"/>
        <end position="141"/>
    </location>
</feature>
<evidence type="ECO:0000256" key="9">
    <source>
        <dbReference type="ARBA" id="ARBA00023163"/>
    </source>
</evidence>
<dbReference type="PANTHER" id="PTHR16515">
    <property type="entry name" value="PR DOMAIN ZINC FINGER PROTEIN"/>
    <property type="match status" value="1"/>
</dbReference>